<dbReference type="SMART" id="SM00530">
    <property type="entry name" value="HTH_XRE"/>
    <property type="match status" value="1"/>
</dbReference>
<feature type="domain" description="HTH cro/C1-type" evidence="2">
    <location>
        <begin position="17"/>
        <end position="71"/>
    </location>
</feature>
<evidence type="ECO:0000313" key="3">
    <source>
        <dbReference type="EMBL" id="OOF86922.1"/>
    </source>
</evidence>
<accession>A0A1V3LA98</accession>
<dbReference type="Pfam" id="PF01381">
    <property type="entry name" value="HTH_3"/>
    <property type="match status" value="1"/>
</dbReference>
<evidence type="ECO:0000256" key="1">
    <source>
        <dbReference type="ARBA" id="ARBA00023125"/>
    </source>
</evidence>
<evidence type="ECO:0000259" key="2">
    <source>
        <dbReference type="PROSITE" id="PS50943"/>
    </source>
</evidence>
<reference evidence="3 4" key="1">
    <citation type="submission" date="2016-10" db="EMBL/GenBank/DDBJ databases">
        <title>Rodentibacter gen. nov. and new species.</title>
        <authorList>
            <person name="Christensen H."/>
        </authorList>
    </citation>
    <scope>NUCLEOTIDE SEQUENCE [LARGE SCALE GENOMIC DNA]</scope>
    <source>
        <strain evidence="3 4">Ppn158</strain>
    </source>
</reference>
<dbReference type="InterPro" id="IPR001387">
    <property type="entry name" value="Cro/C1-type_HTH"/>
</dbReference>
<organism evidence="3 4">
    <name type="scientific">Rodentibacter ratti</name>
    <dbReference type="NCBI Taxonomy" id="1906745"/>
    <lineage>
        <taxon>Bacteria</taxon>
        <taxon>Pseudomonadati</taxon>
        <taxon>Pseudomonadota</taxon>
        <taxon>Gammaproteobacteria</taxon>
        <taxon>Pasteurellales</taxon>
        <taxon>Pasteurellaceae</taxon>
        <taxon>Rodentibacter</taxon>
    </lineage>
</organism>
<dbReference type="PANTHER" id="PTHR46558">
    <property type="entry name" value="TRACRIPTIONAL REGULATORY PROTEIN-RELATED-RELATED"/>
    <property type="match status" value="1"/>
</dbReference>
<dbReference type="Gene3D" id="1.10.260.40">
    <property type="entry name" value="lambda repressor-like DNA-binding domains"/>
    <property type="match status" value="1"/>
</dbReference>
<dbReference type="CDD" id="cd00093">
    <property type="entry name" value="HTH_XRE"/>
    <property type="match status" value="1"/>
</dbReference>
<dbReference type="RefSeq" id="WP_077433296.1">
    <property type="nucleotide sequence ID" value="NZ_MLAI01000011.1"/>
</dbReference>
<dbReference type="SUPFAM" id="SSF47413">
    <property type="entry name" value="lambda repressor-like DNA-binding domains"/>
    <property type="match status" value="1"/>
</dbReference>
<comment type="caution">
    <text evidence="3">The sequence shown here is derived from an EMBL/GenBank/DDBJ whole genome shotgun (WGS) entry which is preliminary data.</text>
</comment>
<dbReference type="OrthoDB" id="5683219at2"/>
<dbReference type="Proteomes" id="UP000189353">
    <property type="component" value="Unassembled WGS sequence"/>
</dbReference>
<dbReference type="InterPro" id="IPR010982">
    <property type="entry name" value="Lambda_DNA-bd_dom_sf"/>
</dbReference>
<dbReference type="PROSITE" id="PS50943">
    <property type="entry name" value="HTH_CROC1"/>
    <property type="match status" value="1"/>
</dbReference>
<protein>
    <submittedName>
        <fullName evidence="3">Transcriptional regulator</fullName>
    </submittedName>
</protein>
<dbReference type="GO" id="GO:0003677">
    <property type="term" value="F:DNA binding"/>
    <property type="evidence" value="ECO:0007669"/>
    <property type="project" value="UniProtKB-KW"/>
</dbReference>
<dbReference type="AlphaFoldDB" id="A0A1V3LA98"/>
<proteinExistence type="predicted"/>
<sequence length="124" mass="14343">MARFTAAETDIAIGKRIQLRRKELGISAEVLAEKIGVSQQQFSRYERGATKMNVNHLVDIAIILDTPIDWFFSDSKTFNLDDKQLYVPIQNDALRFRLDYHWQQMNSEQKRALINWLDAISGGQ</sequence>
<dbReference type="PANTHER" id="PTHR46558:SF4">
    <property type="entry name" value="DNA-BIDING PHAGE PROTEIN"/>
    <property type="match status" value="1"/>
</dbReference>
<keyword evidence="1" id="KW-0238">DNA-binding</keyword>
<name>A0A1V3LA98_9PAST</name>
<evidence type="ECO:0000313" key="4">
    <source>
        <dbReference type="Proteomes" id="UP000189353"/>
    </source>
</evidence>
<gene>
    <name evidence="3" type="ORF">BKG88_02585</name>
</gene>
<dbReference type="EMBL" id="MLAI01000011">
    <property type="protein sequence ID" value="OOF86922.1"/>
    <property type="molecule type" value="Genomic_DNA"/>
</dbReference>